<dbReference type="SUPFAM" id="SSF52540">
    <property type="entry name" value="P-loop containing nucleoside triphosphate hydrolases"/>
    <property type="match status" value="1"/>
</dbReference>
<evidence type="ECO:0008006" key="3">
    <source>
        <dbReference type="Google" id="ProtNLM"/>
    </source>
</evidence>
<name>A0A9W6ST82_9ACTN</name>
<dbReference type="PANTHER" id="PTHR46844:SF1">
    <property type="entry name" value="SLR5058 PROTEIN"/>
    <property type="match status" value="1"/>
</dbReference>
<gene>
    <name evidence="1" type="ORF">Afil01_51280</name>
</gene>
<dbReference type="AlphaFoldDB" id="A0A9W6ST82"/>
<dbReference type="Proteomes" id="UP001165079">
    <property type="component" value="Unassembled WGS sequence"/>
</dbReference>
<organism evidence="1 2">
    <name type="scientific">Actinorhabdospora filicis</name>
    <dbReference type="NCBI Taxonomy" id="1785913"/>
    <lineage>
        <taxon>Bacteria</taxon>
        <taxon>Bacillati</taxon>
        <taxon>Actinomycetota</taxon>
        <taxon>Actinomycetes</taxon>
        <taxon>Micromonosporales</taxon>
        <taxon>Micromonosporaceae</taxon>
        <taxon>Actinorhabdospora</taxon>
    </lineage>
</organism>
<reference evidence="1" key="1">
    <citation type="submission" date="2023-03" db="EMBL/GenBank/DDBJ databases">
        <title>Actinorhabdospora filicis NBRC 111898.</title>
        <authorList>
            <person name="Ichikawa N."/>
            <person name="Sato H."/>
            <person name="Tonouchi N."/>
        </authorList>
    </citation>
    <scope>NUCLEOTIDE SEQUENCE</scope>
    <source>
        <strain evidence="1">NBRC 111898</strain>
    </source>
</reference>
<sequence length="1128" mass="123532">MGDVIPELEPLAHWFAGALEREGYDGVGQFVASTEYFTMMRAKIYRLHAAEGTVDLELIRMIGLTLDDRETGEWLWRRAAEAIQLAAAKEAREASRIDSWHLIPQILDPDVERLLQAQRQEARLLPYRELAVNAPALTTIYVRQRVQARMEAPPPQDRPKRFREKKPVAATVENTSAFDALNRSTHLLLTGEAGSGKTTFSYYTTELLSRIWLGDLSPRDCAVRTPVMPLRVLARHLTGGRPWDEELAEAVRKTLGSRLMSSFSPELLRGRVHGVRWLVFVDGLDEITDAEARRELIGTLAHHARVSEQYRFVIGTRMLESAELAPLRGESVGAYEMVPFRREDLETFAANWFGAQNLSHSQDHWKAHADRYLHQVQDSRLRELVRNPLLATIAAVVSTRDPGRALPTNRLDLYRTVVRYLIDDDYSGRRSEARGELDVWLHEQRAHLIERLGRARIQDEPLLASAAEWIAENWTGSGHREVYEKAARRQLTATGLFVQDDEDVRFLHHSFAEYLSGLGFAAAIGPDPEAVTAWVRENKDRDDNLLLFTVLSWHRLHGGDLRSLLLADERRRLAVQLIGEGLDLGEEVTGAVIDKAVRHALTEDVVFFDVLGGLYGNQIAARRLRRLADHGELPVDRRVQALLALGRITDFGSVATELTGLLPHAPIAVRVPIAKAMAEDLPGRDIARALRLLEECVDQAIAEHDEATMCAALQQMCDLGATEDADRLLDAVMAVIGPTTSYLEELAVITVRLRGRAGLEPLLERPAEPGARTYLAIGLNEAGHHDLAERVAEGVAADPAASSDEVGAACRAWSAAGGDPDAIVRAATARDSMSVQTLLSIATALHRAGASRQAAGLISGLLAVDSTPPATVAEAAGLWSQIDEEGPAVFGRLLARHPENAELLAALAEAALAQGRAELAADLARRAVVGAGPEPFIDALETLINAGAPDEAIDLARERWESLSDDSRLRLASALITADPDLAHAIASSISGPADDIHNRVANLVAQGLPLSRLTPALRRRAVLGSTFIWWDDTVTSEGATHLPEALADPQIEYDQPNMAVRRYLKADLRDPAIAALREYLTSNELTPEARARVAAVLAHLSFARPGTKTCGVPGCPGDPAVPTSQEG</sequence>
<accession>A0A9W6ST82</accession>
<evidence type="ECO:0000313" key="1">
    <source>
        <dbReference type="EMBL" id="GLZ80321.1"/>
    </source>
</evidence>
<dbReference type="Gene3D" id="1.25.40.10">
    <property type="entry name" value="Tetratricopeptide repeat domain"/>
    <property type="match status" value="1"/>
</dbReference>
<dbReference type="Gene3D" id="3.40.50.300">
    <property type="entry name" value="P-loop containing nucleotide triphosphate hydrolases"/>
    <property type="match status" value="1"/>
</dbReference>
<dbReference type="InterPro" id="IPR027417">
    <property type="entry name" value="P-loop_NTPase"/>
</dbReference>
<dbReference type="InterPro" id="IPR011990">
    <property type="entry name" value="TPR-like_helical_dom_sf"/>
</dbReference>
<dbReference type="EMBL" id="BSTX01000004">
    <property type="protein sequence ID" value="GLZ80321.1"/>
    <property type="molecule type" value="Genomic_DNA"/>
</dbReference>
<comment type="caution">
    <text evidence="1">The sequence shown here is derived from an EMBL/GenBank/DDBJ whole genome shotgun (WGS) entry which is preliminary data.</text>
</comment>
<dbReference type="RefSeq" id="WP_285665474.1">
    <property type="nucleotide sequence ID" value="NZ_BSTX01000004.1"/>
</dbReference>
<dbReference type="PANTHER" id="PTHR46844">
    <property type="entry name" value="SLR5058 PROTEIN"/>
    <property type="match status" value="1"/>
</dbReference>
<protein>
    <recommendedName>
        <fullName evidence="3">NACHT domain-containing protein</fullName>
    </recommendedName>
</protein>
<proteinExistence type="predicted"/>
<keyword evidence="2" id="KW-1185">Reference proteome</keyword>
<evidence type="ECO:0000313" key="2">
    <source>
        <dbReference type="Proteomes" id="UP001165079"/>
    </source>
</evidence>